<sequence>MWEDKSLIRDRARSLKKILDWPTVNGVYLVGAPSKRAFAMNKVILDLTAQWWTPQRDYPESVQIALIREEDECLLDIYDTFSTYWEDPSAGSSTDNDTGASAPGVAPPMLAILDGSVYEVEDDDPPVVPVTGDAYMAPPAPVPAVPAPMSPVAPTSSATPPAERDEILARLAAIKQLD</sequence>
<keyword evidence="3" id="KW-1185">Reference proteome</keyword>
<name>A0A9P1BPP6_9DINO</name>
<reference evidence="2" key="2">
    <citation type="submission" date="2024-04" db="EMBL/GenBank/DDBJ databases">
        <authorList>
            <person name="Chen Y."/>
            <person name="Shah S."/>
            <person name="Dougan E. K."/>
            <person name="Thang M."/>
            <person name="Chan C."/>
        </authorList>
    </citation>
    <scope>NUCLEOTIDE SEQUENCE [LARGE SCALE GENOMIC DNA]</scope>
</reference>
<dbReference type="EMBL" id="CAMXCT020000253">
    <property type="protein sequence ID" value="CAL1129598.1"/>
    <property type="molecule type" value="Genomic_DNA"/>
</dbReference>
<evidence type="ECO:0000313" key="1">
    <source>
        <dbReference type="EMBL" id="CAI3976223.1"/>
    </source>
</evidence>
<reference evidence="1" key="1">
    <citation type="submission" date="2022-10" db="EMBL/GenBank/DDBJ databases">
        <authorList>
            <person name="Chen Y."/>
            <person name="Dougan E. K."/>
            <person name="Chan C."/>
            <person name="Rhodes N."/>
            <person name="Thang M."/>
        </authorList>
    </citation>
    <scope>NUCLEOTIDE SEQUENCE</scope>
</reference>
<gene>
    <name evidence="1" type="ORF">C1SCF055_LOCUS4460</name>
</gene>
<organism evidence="1">
    <name type="scientific">Cladocopium goreaui</name>
    <dbReference type="NCBI Taxonomy" id="2562237"/>
    <lineage>
        <taxon>Eukaryota</taxon>
        <taxon>Sar</taxon>
        <taxon>Alveolata</taxon>
        <taxon>Dinophyceae</taxon>
        <taxon>Suessiales</taxon>
        <taxon>Symbiodiniaceae</taxon>
        <taxon>Cladocopium</taxon>
    </lineage>
</organism>
<evidence type="ECO:0000313" key="3">
    <source>
        <dbReference type="Proteomes" id="UP001152797"/>
    </source>
</evidence>
<evidence type="ECO:0000313" key="2">
    <source>
        <dbReference type="EMBL" id="CAL1129598.1"/>
    </source>
</evidence>
<dbReference type="EMBL" id="CAMXCT010000253">
    <property type="protein sequence ID" value="CAI3976223.1"/>
    <property type="molecule type" value="Genomic_DNA"/>
</dbReference>
<comment type="caution">
    <text evidence="1">The sequence shown here is derived from an EMBL/GenBank/DDBJ whole genome shotgun (WGS) entry which is preliminary data.</text>
</comment>
<dbReference type="AlphaFoldDB" id="A0A9P1BPP6"/>
<accession>A0A9P1BPP6</accession>
<dbReference type="EMBL" id="CAMXCT030000253">
    <property type="protein sequence ID" value="CAL4763535.1"/>
    <property type="molecule type" value="Genomic_DNA"/>
</dbReference>
<protein>
    <submittedName>
        <fullName evidence="1">Uncharacterized protein</fullName>
    </submittedName>
</protein>
<dbReference type="Proteomes" id="UP001152797">
    <property type="component" value="Unassembled WGS sequence"/>
</dbReference>
<proteinExistence type="predicted"/>